<proteinExistence type="predicted"/>
<comment type="caution">
    <text evidence="2">The sequence shown here is derived from an EMBL/GenBank/DDBJ whole genome shotgun (WGS) entry which is preliminary data.</text>
</comment>
<feature type="region of interest" description="Disordered" evidence="1">
    <location>
        <begin position="40"/>
        <end position="59"/>
    </location>
</feature>
<dbReference type="AlphaFoldDB" id="A0A226E6Z3"/>
<feature type="compositionally biased region" description="Basic and acidic residues" evidence="1">
    <location>
        <begin position="8"/>
        <end position="22"/>
    </location>
</feature>
<dbReference type="Proteomes" id="UP000198287">
    <property type="component" value="Unassembled WGS sequence"/>
</dbReference>
<name>A0A226E6Z3_FOLCA</name>
<accession>A0A226E6Z3</accession>
<evidence type="ECO:0000256" key="1">
    <source>
        <dbReference type="SAM" id="MobiDB-lite"/>
    </source>
</evidence>
<dbReference type="EMBL" id="LNIX01000006">
    <property type="protein sequence ID" value="OXA53090.1"/>
    <property type="molecule type" value="Genomic_DNA"/>
</dbReference>
<gene>
    <name evidence="2" type="ORF">Fcan01_12817</name>
</gene>
<organism evidence="2 3">
    <name type="scientific">Folsomia candida</name>
    <name type="common">Springtail</name>
    <dbReference type="NCBI Taxonomy" id="158441"/>
    <lineage>
        <taxon>Eukaryota</taxon>
        <taxon>Metazoa</taxon>
        <taxon>Ecdysozoa</taxon>
        <taxon>Arthropoda</taxon>
        <taxon>Hexapoda</taxon>
        <taxon>Collembola</taxon>
        <taxon>Entomobryomorpha</taxon>
        <taxon>Isotomoidea</taxon>
        <taxon>Isotomidae</taxon>
        <taxon>Proisotominae</taxon>
        <taxon>Folsomia</taxon>
    </lineage>
</organism>
<keyword evidence="3" id="KW-1185">Reference proteome</keyword>
<reference evidence="2 3" key="1">
    <citation type="submission" date="2015-12" db="EMBL/GenBank/DDBJ databases">
        <title>The genome of Folsomia candida.</title>
        <authorList>
            <person name="Faddeeva A."/>
            <person name="Derks M.F."/>
            <person name="Anvar Y."/>
            <person name="Smit S."/>
            <person name="Van Straalen N."/>
            <person name="Roelofs D."/>
        </authorList>
    </citation>
    <scope>NUCLEOTIDE SEQUENCE [LARGE SCALE GENOMIC DNA]</scope>
    <source>
        <strain evidence="2 3">VU population</strain>
        <tissue evidence="2">Whole body</tissue>
    </source>
</reference>
<feature type="region of interest" description="Disordered" evidence="1">
    <location>
        <begin position="1"/>
        <end position="29"/>
    </location>
</feature>
<protein>
    <submittedName>
        <fullName evidence="2">Uncharacterized protein</fullName>
    </submittedName>
</protein>
<evidence type="ECO:0000313" key="3">
    <source>
        <dbReference type="Proteomes" id="UP000198287"/>
    </source>
</evidence>
<sequence length="286" mass="32337">MTRTARRGRGELCRRENPDRGRNGTKGWCERPPVVLDNCPKTKNLTGEPRPQPKSDPSLLRKIHRTITWELYSSHHTTFIHCDIHTVEKNKEQRGITTTLKSSGVVGLCSLSRYVIGFPSRWKINSSIECQSGRCFIEVFFAYQVAGVKACQSLTLSLYSLECIVCVYGKKKLDGLTGRWIGQRAIRGRVGSQQQQQKRRSSSSCVPTANNCCCLHVNQEEEEGTFLSVLFRFLITLRPLLFPSVTHNAGLICRLWKPGKRSPLTSSTQQPPFIHSFCTERSPLVI</sequence>
<evidence type="ECO:0000313" key="2">
    <source>
        <dbReference type="EMBL" id="OXA53090.1"/>
    </source>
</evidence>